<organism evidence="1">
    <name type="scientific">marine metagenome</name>
    <dbReference type="NCBI Taxonomy" id="408172"/>
    <lineage>
        <taxon>unclassified sequences</taxon>
        <taxon>metagenomes</taxon>
        <taxon>ecological metagenomes</taxon>
    </lineage>
</organism>
<accession>A0A382LZG3</accession>
<reference evidence="1" key="1">
    <citation type="submission" date="2018-05" db="EMBL/GenBank/DDBJ databases">
        <authorList>
            <person name="Lanie J.A."/>
            <person name="Ng W.-L."/>
            <person name="Kazmierczak K.M."/>
            <person name="Andrzejewski T.M."/>
            <person name="Davidsen T.M."/>
            <person name="Wayne K.J."/>
            <person name="Tettelin H."/>
            <person name="Glass J.I."/>
            <person name="Rusch D."/>
            <person name="Podicherti R."/>
            <person name="Tsui H.-C.T."/>
            <person name="Winkler M.E."/>
        </authorList>
    </citation>
    <scope>NUCLEOTIDE SEQUENCE</scope>
</reference>
<dbReference type="EMBL" id="UINC01089581">
    <property type="protein sequence ID" value="SVC40797.1"/>
    <property type="molecule type" value="Genomic_DNA"/>
</dbReference>
<proteinExistence type="predicted"/>
<dbReference type="AlphaFoldDB" id="A0A382LZG3"/>
<protein>
    <submittedName>
        <fullName evidence="1">Uncharacterized protein</fullName>
    </submittedName>
</protein>
<gene>
    <name evidence="1" type="ORF">METZ01_LOCUS293651</name>
</gene>
<name>A0A382LZG3_9ZZZZ</name>
<evidence type="ECO:0000313" key="1">
    <source>
        <dbReference type="EMBL" id="SVC40797.1"/>
    </source>
</evidence>
<sequence length="33" mass="3858">MTNKTSCMFASDRRYLHSNIHAELDYDGGFYTI</sequence>
<feature type="non-terminal residue" evidence="1">
    <location>
        <position position="33"/>
    </location>
</feature>